<evidence type="ECO:0000313" key="3">
    <source>
        <dbReference type="EMBL" id="CDW75509.1"/>
    </source>
</evidence>
<keyword evidence="2" id="KW-0472">Membrane</keyword>
<gene>
    <name evidence="3" type="primary">Contig3105.g3325</name>
    <name evidence="3" type="ORF">STYLEM_4499</name>
</gene>
<feature type="compositionally biased region" description="Basic and acidic residues" evidence="1">
    <location>
        <begin position="522"/>
        <end position="541"/>
    </location>
</feature>
<dbReference type="Proteomes" id="UP000039865">
    <property type="component" value="Unassembled WGS sequence"/>
</dbReference>
<feature type="transmembrane region" description="Helical" evidence="2">
    <location>
        <begin position="197"/>
        <end position="217"/>
    </location>
</feature>
<evidence type="ECO:0008006" key="5">
    <source>
        <dbReference type="Google" id="ProtNLM"/>
    </source>
</evidence>
<dbReference type="OrthoDB" id="296659at2759"/>
<dbReference type="EMBL" id="CCKQ01004354">
    <property type="protein sequence ID" value="CDW75509.1"/>
    <property type="molecule type" value="Genomic_DNA"/>
</dbReference>
<evidence type="ECO:0000256" key="1">
    <source>
        <dbReference type="SAM" id="MobiDB-lite"/>
    </source>
</evidence>
<protein>
    <recommendedName>
        <fullName evidence="5">Transmembrane protein</fullName>
    </recommendedName>
</protein>
<name>A0A078A418_STYLE</name>
<feature type="compositionally biased region" description="Polar residues" evidence="1">
    <location>
        <begin position="508"/>
        <end position="519"/>
    </location>
</feature>
<dbReference type="InParanoid" id="A0A078A418"/>
<evidence type="ECO:0000256" key="2">
    <source>
        <dbReference type="SAM" id="Phobius"/>
    </source>
</evidence>
<organism evidence="3 4">
    <name type="scientific">Stylonychia lemnae</name>
    <name type="common">Ciliate</name>
    <dbReference type="NCBI Taxonomy" id="5949"/>
    <lineage>
        <taxon>Eukaryota</taxon>
        <taxon>Sar</taxon>
        <taxon>Alveolata</taxon>
        <taxon>Ciliophora</taxon>
        <taxon>Intramacronucleata</taxon>
        <taxon>Spirotrichea</taxon>
        <taxon>Stichotrichia</taxon>
        <taxon>Sporadotrichida</taxon>
        <taxon>Oxytrichidae</taxon>
        <taxon>Stylonychinae</taxon>
        <taxon>Stylonychia</taxon>
    </lineage>
</organism>
<feature type="transmembrane region" description="Helical" evidence="2">
    <location>
        <begin position="98"/>
        <end position="121"/>
    </location>
</feature>
<keyword evidence="2" id="KW-0812">Transmembrane</keyword>
<feature type="region of interest" description="Disordered" evidence="1">
    <location>
        <begin position="508"/>
        <end position="541"/>
    </location>
</feature>
<keyword evidence="2" id="KW-1133">Transmembrane helix</keyword>
<reference evidence="3 4" key="1">
    <citation type="submission" date="2014-06" db="EMBL/GenBank/DDBJ databases">
        <authorList>
            <person name="Swart Estienne"/>
        </authorList>
    </citation>
    <scope>NUCLEOTIDE SEQUENCE [LARGE SCALE GENOMIC DNA]</scope>
    <source>
        <strain evidence="3 4">130c</strain>
    </source>
</reference>
<proteinExistence type="predicted"/>
<evidence type="ECO:0000313" key="4">
    <source>
        <dbReference type="Proteomes" id="UP000039865"/>
    </source>
</evidence>
<sequence length="541" mass="64216">MRDLGYHIALNVKNLKFRFSVLNDPRRNKPQTVLLRILTNYFYAVMVVKDFNLYWPENVLTLLEAFSFLSSQNEKYEDGNSYLKRDMEIQCWDQSHTLMVLAVGIPNFIIWVVGFPIYIFIKLYKKRKVLDVRDTISRFGLFYIVVVNIRKIIFIMTGSILSSLNSQMKALLGIIMLTLYGGLFFTDPDIQKNDKYLLLLFLAILFYNLYFYMLWLYRFIEVLLRIHQNKLRQYICFRFLQKKKIDTYDQTLKTNQAQFQLKRMYNRKSIRNAILIQKHMRKLMKQSSLKVTLSDVDADELDEVFKRQGKFLGINSNSQFQKNNTNLDQKSQESQDIINRKISSKNLTQNINRLKPNKPILKKSNETLQNNSYGNTLNLKFVKRNELNIKFSQLDSQSTFRDGQGESSMSINLNNDFDQIYNDNEIGYKKKKYNYKKYSIQAALKYQEKNSCISIQVEEPIRKKLEKPQWICEIEQLDILLDNDNQQQDQSNKHSSFFNYSRLSNFNQEAEQNQNSNDLEISDNKEKFSQNTRDEQLSAEY</sequence>
<feature type="transmembrane region" description="Helical" evidence="2">
    <location>
        <begin position="141"/>
        <end position="161"/>
    </location>
</feature>
<keyword evidence="4" id="KW-1185">Reference proteome</keyword>
<feature type="transmembrane region" description="Helical" evidence="2">
    <location>
        <begin position="167"/>
        <end position="185"/>
    </location>
</feature>
<feature type="transmembrane region" description="Helical" evidence="2">
    <location>
        <begin position="33"/>
        <end position="55"/>
    </location>
</feature>
<accession>A0A078A418</accession>
<dbReference type="AlphaFoldDB" id="A0A078A418"/>